<proteinExistence type="predicted"/>
<dbReference type="AlphaFoldDB" id="A0A915EBH6"/>
<feature type="domain" description="Integrase catalytic" evidence="1">
    <location>
        <begin position="1"/>
        <end position="116"/>
    </location>
</feature>
<dbReference type="GO" id="GO:0003676">
    <property type="term" value="F:nucleic acid binding"/>
    <property type="evidence" value="ECO:0007669"/>
    <property type="project" value="InterPro"/>
</dbReference>
<reference evidence="3" key="1">
    <citation type="submission" date="2022-11" db="UniProtKB">
        <authorList>
            <consortium name="WormBaseParasite"/>
        </authorList>
    </citation>
    <scope>IDENTIFICATION</scope>
</reference>
<dbReference type="Proteomes" id="UP000887574">
    <property type="component" value="Unplaced"/>
</dbReference>
<dbReference type="InterPro" id="IPR012337">
    <property type="entry name" value="RNaseH-like_sf"/>
</dbReference>
<name>A0A915EBH6_9BILA</name>
<dbReference type="InterPro" id="IPR050951">
    <property type="entry name" value="Retrovirus_Pol_polyprotein"/>
</dbReference>
<keyword evidence="2" id="KW-1185">Reference proteome</keyword>
<dbReference type="PANTHER" id="PTHR37984">
    <property type="entry name" value="PROTEIN CBG26694"/>
    <property type="match status" value="1"/>
</dbReference>
<dbReference type="SUPFAM" id="SSF53098">
    <property type="entry name" value="Ribonuclease H-like"/>
    <property type="match status" value="1"/>
</dbReference>
<evidence type="ECO:0000313" key="2">
    <source>
        <dbReference type="Proteomes" id="UP000887574"/>
    </source>
</evidence>
<protein>
    <submittedName>
        <fullName evidence="3">Integrase catalytic domain-containing protein</fullName>
    </submittedName>
</protein>
<dbReference type="Pfam" id="PF00665">
    <property type="entry name" value="rve"/>
    <property type="match status" value="1"/>
</dbReference>
<dbReference type="Gene3D" id="3.30.420.10">
    <property type="entry name" value="Ribonuclease H-like superfamily/Ribonuclease H"/>
    <property type="match status" value="1"/>
</dbReference>
<dbReference type="InterPro" id="IPR036397">
    <property type="entry name" value="RNaseH_sf"/>
</dbReference>
<evidence type="ECO:0000313" key="3">
    <source>
        <dbReference type="WBParaSite" id="jg4901"/>
    </source>
</evidence>
<dbReference type="PROSITE" id="PS50994">
    <property type="entry name" value="INTEGRASE"/>
    <property type="match status" value="1"/>
</dbReference>
<sequence>MKSTTSEATKKVLSKIFALFGCPKLIVSDNGTQLVSGEMELFLKNNGVKHLTSATYHPSSNGLAERMVQSFKKSVTKISHSGMDPKEATLIFLQDYRAIPHSTTGESPASRFLKREIRTPIEAIQVEFQSQNISPLHGISKQTVKQFGIGDLVWVRNFRQVHNRAKWIPGVIIGLQGNRMYRVKLENGEERTAHIDQLNIRRESTRHNHEAKILRAAEEEGNTEQQAVQSSYQHDEGIILNWVAVEVEGRFELGEVIGSTTNGALFVRMESGEITIKDSSEIFRLGAGGTEED</sequence>
<dbReference type="GO" id="GO:0015074">
    <property type="term" value="P:DNA integration"/>
    <property type="evidence" value="ECO:0007669"/>
    <property type="project" value="InterPro"/>
</dbReference>
<dbReference type="WBParaSite" id="jg4901">
    <property type="protein sequence ID" value="jg4901"/>
    <property type="gene ID" value="jg4901"/>
</dbReference>
<dbReference type="InterPro" id="IPR001584">
    <property type="entry name" value="Integrase_cat-core"/>
</dbReference>
<dbReference type="PANTHER" id="PTHR37984:SF5">
    <property type="entry name" value="PROTEIN NYNRIN-LIKE"/>
    <property type="match status" value="1"/>
</dbReference>
<organism evidence="2 3">
    <name type="scientific">Ditylenchus dipsaci</name>
    <dbReference type="NCBI Taxonomy" id="166011"/>
    <lineage>
        <taxon>Eukaryota</taxon>
        <taxon>Metazoa</taxon>
        <taxon>Ecdysozoa</taxon>
        <taxon>Nematoda</taxon>
        <taxon>Chromadorea</taxon>
        <taxon>Rhabditida</taxon>
        <taxon>Tylenchina</taxon>
        <taxon>Tylenchomorpha</taxon>
        <taxon>Sphaerularioidea</taxon>
        <taxon>Anguinidae</taxon>
        <taxon>Anguininae</taxon>
        <taxon>Ditylenchus</taxon>
    </lineage>
</organism>
<accession>A0A915EBH6</accession>
<evidence type="ECO:0000259" key="1">
    <source>
        <dbReference type="PROSITE" id="PS50994"/>
    </source>
</evidence>